<gene>
    <name evidence="1" type="ORF">N658DRAFT_566013</name>
</gene>
<name>A0AAN6Q2J0_9PEZI</name>
<dbReference type="EMBL" id="MU863631">
    <property type="protein sequence ID" value="KAK4102422.1"/>
    <property type="molecule type" value="Genomic_DNA"/>
</dbReference>
<evidence type="ECO:0000313" key="1">
    <source>
        <dbReference type="EMBL" id="KAK4102422.1"/>
    </source>
</evidence>
<sequence>MASYHRILLAHGRSVKHKTVECDYDIHPWDILVNGERWAGKVRLVGFVDAFYLICYSGQSRFEHGIVVYKAELPRYFGFDSTETGGLDYKITSLGHPISLKTKYPQSSLRKYDIKLRKGRDTVMKKRVKRGVSQHDLFDLLHDALRLSIITHAELLGLIIGKTIGGSTLEDVASKYFEGLAGGRGSRNLLLSGEKM</sequence>
<evidence type="ECO:0000313" key="2">
    <source>
        <dbReference type="Proteomes" id="UP001305647"/>
    </source>
</evidence>
<organism evidence="1 2">
    <name type="scientific">Parathielavia hyrcaniae</name>
    <dbReference type="NCBI Taxonomy" id="113614"/>
    <lineage>
        <taxon>Eukaryota</taxon>
        <taxon>Fungi</taxon>
        <taxon>Dikarya</taxon>
        <taxon>Ascomycota</taxon>
        <taxon>Pezizomycotina</taxon>
        <taxon>Sordariomycetes</taxon>
        <taxon>Sordariomycetidae</taxon>
        <taxon>Sordariales</taxon>
        <taxon>Chaetomiaceae</taxon>
        <taxon>Parathielavia</taxon>
    </lineage>
</organism>
<reference evidence="1" key="1">
    <citation type="journal article" date="2023" name="Mol. Phylogenet. Evol.">
        <title>Genome-scale phylogeny and comparative genomics of the fungal order Sordariales.</title>
        <authorList>
            <person name="Hensen N."/>
            <person name="Bonometti L."/>
            <person name="Westerberg I."/>
            <person name="Brannstrom I.O."/>
            <person name="Guillou S."/>
            <person name="Cros-Aarteil S."/>
            <person name="Calhoun S."/>
            <person name="Haridas S."/>
            <person name="Kuo A."/>
            <person name="Mondo S."/>
            <person name="Pangilinan J."/>
            <person name="Riley R."/>
            <person name="LaButti K."/>
            <person name="Andreopoulos B."/>
            <person name="Lipzen A."/>
            <person name="Chen C."/>
            <person name="Yan M."/>
            <person name="Daum C."/>
            <person name="Ng V."/>
            <person name="Clum A."/>
            <person name="Steindorff A."/>
            <person name="Ohm R.A."/>
            <person name="Martin F."/>
            <person name="Silar P."/>
            <person name="Natvig D.O."/>
            <person name="Lalanne C."/>
            <person name="Gautier V."/>
            <person name="Ament-Velasquez S.L."/>
            <person name="Kruys A."/>
            <person name="Hutchinson M.I."/>
            <person name="Powell A.J."/>
            <person name="Barry K."/>
            <person name="Miller A.N."/>
            <person name="Grigoriev I.V."/>
            <person name="Debuchy R."/>
            <person name="Gladieux P."/>
            <person name="Hiltunen Thoren M."/>
            <person name="Johannesson H."/>
        </authorList>
    </citation>
    <scope>NUCLEOTIDE SEQUENCE</scope>
    <source>
        <strain evidence="1">CBS 757.83</strain>
    </source>
</reference>
<accession>A0AAN6Q2J0</accession>
<dbReference type="AlphaFoldDB" id="A0AAN6Q2J0"/>
<protein>
    <submittedName>
        <fullName evidence="1">Uncharacterized protein</fullName>
    </submittedName>
</protein>
<reference evidence="1" key="2">
    <citation type="submission" date="2023-05" db="EMBL/GenBank/DDBJ databases">
        <authorList>
            <consortium name="Lawrence Berkeley National Laboratory"/>
            <person name="Steindorff A."/>
            <person name="Hensen N."/>
            <person name="Bonometti L."/>
            <person name="Westerberg I."/>
            <person name="Brannstrom I.O."/>
            <person name="Guillou S."/>
            <person name="Cros-Aarteil S."/>
            <person name="Calhoun S."/>
            <person name="Haridas S."/>
            <person name="Kuo A."/>
            <person name="Mondo S."/>
            <person name="Pangilinan J."/>
            <person name="Riley R."/>
            <person name="Labutti K."/>
            <person name="Andreopoulos B."/>
            <person name="Lipzen A."/>
            <person name="Chen C."/>
            <person name="Yanf M."/>
            <person name="Daum C."/>
            <person name="Ng V."/>
            <person name="Clum A."/>
            <person name="Ohm R."/>
            <person name="Martin F."/>
            <person name="Silar P."/>
            <person name="Natvig D."/>
            <person name="Lalanne C."/>
            <person name="Gautier V."/>
            <person name="Ament-Velasquez S.L."/>
            <person name="Kruys A."/>
            <person name="Hutchinson M.I."/>
            <person name="Powell A.J."/>
            <person name="Barry K."/>
            <person name="Miller A.N."/>
            <person name="Grigoriev I.V."/>
            <person name="Debuchy R."/>
            <person name="Gladieux P."/>
            <person name="Thoren M.H."/>
            <person name="Johannesson H."/>
        </authorList>
    </citation>
    <scope>NUCLEOTIDE SEQUENCE</scope>
    <source>
        <strain evidence="1">CBS 757.83</strain>
    </source>
</reference>
<keyword evidence="2" id="KW-1185">Reference proteome</keyword>
<proteinExistence type="predicted"/>
<comment type="caution">
    <text evidence="1">The sequence shown here is derived from an EMBL/GenBank/DDBJ whole genome shotgun (WGS) entry which is preliminary data.</text>
</comment>
<dbReference type="Proteomes" id="UP001305647">
    <property type="component" value="Unassembled WGS sequence"/>
</dbReference>